<sequence length="370" mass="41225">MADPATIALAVKVAAQAATDKRTWKVIGVIIAALLTPVILFILVVLNTLSAGADHNNAAVKLCFNGGAISDTVPAEYANYIKDMRRSFLGLDKEILQISSQIEDGSLDSTRVKAVFYSLFFGLENPKLNSSQYKAYTDCFVNYEKRTRTVEDGNDSKSKEEYTVAVPLKSMPEIYKRLQKVLGRQITSEEQANATEIYSRVLYGKGTLNEGDSFDWWEDWSPGKMEDTKDLLSEGTLGAEIVQLALTRLGDPYSQELRGTGRYTDCSYLTIWCYKKVGINIPGTAAEQAKFCAEKGLTVSKNDLQPGDLIFWSYRPNGRFMHITHVGIYAGNDKVVDASSKKGQVVYRDLYNAEKQVMYGRPHILGRKNK</sequence>
<dbReference type="InterPro" id="IPR051202">
    <property type="entry name" value="Peptidase_C40"/>
</dbReference>
<evidence type="ECO:0000256" key="5">
    <source>
        <dbReference type="SAM" id="Phobius"/>
    </source>
</evidence>
<dbReference type="Gene3D" id="3.90.1720.10">
    <property type="entry name" value="endopeptidase domain like (from Nostoc punctiforme)"/>
    <property type="match status" value="1"/>
</dbReference>
<feature type="transmembrane region" description="Helical" evidence="5">
    <location>
        <begin position="27"/>
        <end position="46"/>
    </location>
</feature>
<dbReference type="PANTHER" id="PTHR47053:SF1">
    <property type="entry name" value="MUREIN DD-ENDOPEPTIDASE MEPH-RELATED"/>
    <property type="match status" value="1"/>
</dbReference>
<keyword evidence="8" id="KW-1185">Reference proteome</keyword>
<dbReference type="AlphaFoldDB" id="F1TII4"/>
<organism evidence="7 8">
    <name type="scientific">Ruminiclostridium papyrosolvens DSM 2782</name>
    <dbReference type="NCBI Taxonomy" id="588581"/>
    <lineage>
        <taxon>Bacteria</taxon>
        <taxon>Bacillati</taxon>
        <taxon>Bacillota</taxon>
        <taxon>Clostridia</taxon>
        <taxon>Eubacteriales</taxon>
        <taxon>Oscillospiraceae</taxon>
        <taxon>Ruminiclostridium</taxon>
    </lineage>
</organism>
<name>F1TII4_9FIRM</name>
<evidence type="ECO:0000313" key="7">
    <source>
        <dbReference type="EMBL" id="EGD45801.1"/>
    </source>
</evidence>
<dbReference type="SUPFAM" id="SSF54001">
    <property type="entry name" value="Cysteine proteinases"/>
    <property type="match status" value="1"/>
</dbReference>
<reference evidence="7" key="1">
    <citation type="submission" date="2009-07" db="EMBL/GenBank/DDBJ databases">
        <authorList>
            <consortium name="US DOE Joint Genome Institute (JGI-PGF)"/>
            <person name="Lucas S."/>
            <person name="Copeland A."/>
            <person name="Lapidus A."/>
            <person name="Glavina del Rio T."/>
            <person name="Tice H."/>
            <person name="Bruce D."/>
            <person name="Goodwin L."/>
            <person name="Pitluck S."/>
            <person name="Larimer F."/>
            <person name="Land M.L."/>
            <person name="Mouttaki H."/>
            <person name="He Z."/>
            <person name="Zhou J."/>
            <person name="Hemme C.L."/>
        </authorList>
    </citation>
    <scope>NUCLEOTIDE SEQUENCE [LARGE SCALE GENOMIC DNA]</scope>
    <source>
        <strain evidence="7">DSM 2782</strain>
    </source>
</reference>
<keyword evidence="5" id="KW-0472">Membrane</keyword>
<dbReference type="GO" id="GO:0008234">
    <property type="term" value="F:cysteine-type peptidase activity"/>
    <property type="evidence" value="ECO:0007669"/>
    <property type="project" value="UniProtKB-KW"/>
</dbReference>
<feature type="domain" description="NlpC/P60" evidence="6">
    <location>
        <begin position="235"/>
        <end position="370"/>
    </location>
</feature>
<evidence type="ECO:0000313" key="8">
    <source>
        <dbReference type="Proteomes" id="UP000003860"/>
    </source>
</evidence>
<comment type="similarity">
    <text evidence="1">Belongs to the peptidase C40 family.</text>
</comment>
<keyword evidence="5" id="KW-0812">Transmembrane</keyword>
<dbReference type="PROSITE" id="PS51935">
    <property type="entry name" value="NLPC_P60"/>
    <property type="match status" value="1"/>
</dbReference>
<evidence type="ECO:0000256" key="4">
    <source>
        <dbReference type="ARBA" id="ARBA00022807"/>
    </source>
</evidence>
<dbReference type="InterPro" id="IPR000064">
    <property type="entry name" value="NLP_P60_dom"/>
</dbReference>
<keyword evidence="3" id="KW-0378">Hydrolase</keyword>
<keyword evidence="5" id="KW-1133">Transmembrane helix</keyword>
<dbReference type="EMBL" id="ACXX02000020">
    <property type="protein sequence ID" value="EGD45801.1"/>
    <property type="molecule type" value="Genomic_DNA"/>
</dbReference>
<evidence type="ECO:0000256" key="3">
    <source>
        <dbReference type="ARBA" id="ARBA00022801"/>
    </source>
</evidence>
<dbReference type="InterPro" id="IPR038765">
    <property type="entry name" value="Papain-like_cys_pep_sf"/>
</dbReference>
<dbReference type="STRING" id="588581.Cpap_0168"/>
<dbReference type="OrthoDB" id="9812962at2"/>
<protein>
    <submittedName>
        <fullName evidence="7">NLP/P60 protein</fullName>
    </submittedName>
</protein>
<comment type="caution">
    <text evidence="7">The sequence shown here is derived from an EMBL/GenBank/DDBJ whole genome shotgun (WGS) entry which is preliminary data.</text>
</comment>
<dbReference type="Proteomes" id="UP000003860">
    <property type="component" value="Unassembled WGS sequence"/>
</dbReference>
<reference evidence="7" key="2">
    <citation type="submission" date="2011-01" db="EMBL/GenBank/DDBJ databases">
        <title>The Non-contiguous Finished genome of Clostridium papyrosolvens.</title>
        <authorList>
            <person name="Lucas S."/>
            <person name="Copeland A."/>
            <person name="Lapidus A."/>
            <person name="Cheng J.-F."/>
            <person name="Goodwin L."/>
            <person name="Pitluck S."/>
            <person name="Misra M."/>
            <person name="Chertkov O."/>
            <person name="Detter J.C."/>
            <person name="Han C."/>
            <person name="Tapia R."/>
            <person name="Land M."/>
            <person name="Hauser L."/>
            <person name="Kyrpides N."/>
            <person name="Ivanova N."/>
            <person name="Pagani I."/>
            <person name="Mouttaki H."/>
            <person name="He Z."/>
            <person name="Zhou J."/>
            <person name="Hemme C.L."/>
            <person name="Woyke T."/>
        </authorList>
    </citation>
    <scope>NUCLEOTIDE SEQUENCE [LARGE SCALE GENOMIC DNA]</scope>
    <source>
        <strain evidence="7">DSM 2782</strain>
    </source>
</reference>
<gene>
    <name evidence="7" type="ORF">Cpap_0168</name>
</gene>
<dbReference type="RefSeq" id="WP_004622472.1">
    <property type="nucleotide sequence ID" value="NZ_ACXX02000020.1"/>
</dbReference>
<evidence type="ECO:0000256" key="2">
    <source>
        <dbReference type="ARBA" id="ARBA00022670"/>
    </source>
</evidence>
<dbReference type="Pfam" id="PF00877">
    <property type="entry name" value="NLPC_P60"/>
    <property type="match status" value="1"/>
</dbReference>
<accession>F1TII4</accession>
<dbReference type="GO" id="GO:0006508">
    <property type="term" value="P:proteolysis"/>
    <property type="evidence" value="ECO:0007669"/>
    <property type="project" value="UniProtKB-KW"/>
</dbReference>
<dbReference type="PANTHER" id="PTHR47053">
    <property type="entry name" value="MUREIN DD-ENDOPEPTIDASE MEPH-RELATED"/>
    <property type="match status" value="1"/>
</dbReference>
<evidence type="ECO:0000256" key="1">
    <source>
        <dbReference type="ARBA" id="ARBA00007074"/>
    </source>
</evidence>
<evidence type="ECO:0000259" key="6">
    <source>
        <dbReference type="PROSITE" id="PS51935"/>
    </source>
</evidence>
<proteinExistence type="inferred from homology"/>
<keyword evidence="2" id="KW-0645">Protease</keyword>
<dbReference type="eggNOG" id="COG0791">
    <property type="taxonomic scope" value="Bacteria"/>
</dbReference>
<keyword evidence="4" id="KW-0788">Thiol protease</keyword>